<dbReference type="AlphaFoldDB" id="A0A1D7U4K7"/>
<reference evidence="2 3" key="1">
    <citation type="journal article" date="2015" name="Antonie Van Leeuwenhoek">
        <title>Bosea vaviloviae sp. nov., a new species of slow-growing rhizobia isolated from nodules of the relict species Vavilovia formosa (Stev.) Fed.</title>
        <authorList>
            <person name="Safronova V.I."/>
            <person name="Kuznetsova I.G."/>
            <person name="Sazanova A.L."/>
            <person name="Kimeklis A.K."/>
            <person name="Belimov A.A."/>
            <person name="Andronov E.E."/>
            <person name="Pinaev A.G."/>
            <person name="Chizhevskaya E.P."/>
            <person name="Pukhaev A.R."/>
            <person name="Popov K.P."/>
            <person name="Willems A."/>
            <person name="Tikhonovich I.A."/>
        </authorList>
    </citation>
    <scope>NUCLEOTIDE SEQUENCE [LARGE SCALE GENOMIC DNA]</scope>
    <source>
        <strain evidence="2 3">Vaf18</strain>
    </source>
</reference>
<keyword evidence="3" id="KW-1185">Reference proteome</keyword>
<evidence type="ECO:0000259" key="1">
    <source>
        <dbReference type="Pfam" id="PF04993"/>
    </source>
</evidence>
<dbReference type="SUPFAM" id="SSF159894">
    <property type="entry name" value="YgaC/TfoX-N like"/>
    <property type="match status" value="1"/>
</dbReference>
<feature type="domain" description="TfoX N-terminal" evidence="1">
    <location>
        <begin position="8"/>
        <end position="100"/>
    </location>
</feature>
<dbReference type="Proteomes" id="UP000094969">
    <property type="component" value="Chromosome"/>
</dbReference>
<dbReference type="Pfam" id="PF04993">
    <property type="entry name" value="TfoX_N"/>
    <property type="match status" value="1"/>
</dbReference>
<dbReference type="RefSeq" id="WP_069691527.1">
    <property type="nucleotide sequence ID" value="NZ_CP017147.1"/>
</dbReference>
<dbReference type="Gene3D" id="3.30.1460.30">
    <property type="entry name" value="YgaC/TfoX-N like chaperone"/>
    <property type="match status" value="1"/>
</dbReference>
<dbReference type="STRING" id="1526658.BHK69_19365"/>
<gene>
    <name evidence="2" type="ORF">BHK69_19365</name>
</gene>
<protein>
    <recommendedName>
        <fullName evidence="1">TfoX N-terminal domain-containing protein</fullName>
    </recommendedName>
</protein>
<organism evidence="2 3">
    <name type="scientific">Bosea vaviloviae</name>
    <dbReference type="NCBI Taxonomy" id="1526658"/>
    <lineage>
        <taxon>Bacteria</taxon>
        <taxon>Pseudomonadati</taxon>
        <taxon>Pseudomonadota</taxon>
        <taxon>Alphaproteobacteria</taxon>
        <taxon>Hyphomicrobiales</taxon>
        <taxon>Boseaceae</taxon>
        <taxon>Bosea</taxon>
    </lineage>
</organism>
<dbReference type="InterPro" id="IPR047525">
    <property type="entry name" value="TfoX-like"/>
</dbReference>
<dbReference type="PANTHER" id="PTHR36121:SF1">
    <property type="entry name" value="PROTEIN SXY"/>
    <property type="match status" value="1"/>
</dbReference>
<dbReference type="OrthoDB" id="1524907at2"/>
<evidence type="ECO:0000313" key="2">
    <source>
        <dbReference type="EMBL" id="AOO82317.1"/>
    </source>
</evidence>
<accession>A0A1D7U4K7</accession>
<dbReference type="EMBL" id="CP017147">
    <property type="protein sequence ID" value="AOO82317.1"/>
    <property type="molecule type" value="Genomic_DNA"/>
</dbReference>
<name>A0A1D7U4K7_9HYPH</name>
<proteinExistence type="predicted"/>
<evidence type="ECO:0000313" key="3">
    <source>
        <dbReference type="Proteomes" id="UP000094969"/>
    </source>
</evidence>
<sequence length="119" mass="13438">MDAEGIRELFADILPVRVRRLFGGLGVYDGEMIFALVFKGDIYLKTSPATLEHFVAAGCRPFTYEARSRERALGYWSLPDAALDDTDTLRIWTNLAREAARQKASRLKPRGSRLRPPLP</sequence>
<dbReference type="KEGG" id="bvv:BHK69_19365"/>
<dbReference type="InterPro" id="IPR007076">
    <property type="entry name" value="TfoX_N"/>
</dbReference>
<dbReference type="PANTHER" id="PTHR36121">
    <property type="entry name" value="PROTEIN SXY"/>
    <property type="match status" value="1"/>
</dbReference>